<dbReference type="GO" id="GO:0016787">
    <property type="term" value="F:hydrolase activity"/>
    <property type="evidence" value="ECO:0007669"/>
    <property type="project" value="UniProtKB-KW"/>
</dbReference>
<sequence length="124" mass="13699">MHSVLLVDDDLDSLTALRFVFEVHDFHVLVAEHGGAALVQLAKHLPDLIVTDMEMPEVDGVELCKRLKWHPTYAAVPVILVSGGLPPASAPMVWDAFLAKPVDFYQLLAVIEQLPVLRLHAGMR</sequence>
<evidence type="ECO:0000256" key="1">
    <source>
        <dbReference type="ARBA" id="ARBA00022553"/>
    </source>
</evidence>
<evidence type="ECO:0000256" key="2">
    <source>
        <dbReference type="PROSITE-ProRule" id="PRU00169"/>
    </source>
</evidence>
<name>A0A158JSD0_9BURK</name>
<protein>
    <submittedName>
        <fullName evidence="4">Response regulator receiver modulated metal dependent phosphohydrolase</fullName>
    </submittedName>
</protein>
<dbReference type="GO" id="GO:0000160">
    <property type="term" value="P:phosphorelay signal transduction system"/>
    <property type="evidence" value="ECO:0007669"/>
    <property type="project" value="InterPro"/>
</dbReference>
<comment type="caution">
    <text evidence="4">The sequence shown here is derived from an EMBL/GenBank/DDBJ whole genome shotgun (WGS) entry which is preliminary data.</text>
</comment>
<evidence type="ECO:0000259" key="3">
    <source>
        <dbReference type="PROSITE" id="PS50110"/>
    </source>
</evidence>
<dbReference type="SMART" id="SM00448">
    <property type="entry name" value="REC"/>
    <property type="match status" value="1"/>
</dbReference>
<gene>
    <name evidence="4" type="ORF">AWB74_04242</name>
</gene>
<dbReference type="PROSITE" id="PS50110">
    <property type="entry name" value="RESPONSE_REGULATORY"/>
    <property type="match status" value="1"/>
</dbReference>
<dbReference type="AlphaFoldDB" id="A0A158JSD0"/>
<evidence type="ECO:0000313" key="5">
    <source>
        <dbReference type="Proteomes" id="UP000055019"/>
    </source>
</evidence>
<dbReference type="Pfam" id="PF00072">
    <property type="entry name" value="Response_reg"/>
    <property type="match status" value="1"/>
</dbReference>
<dbReference type="Proteomes" id="UP000055019">
    <property type="component" value="Unassembled WGS sequence"/>
</dbReference>
<dbReference type="PANTHER" id="PTHR44591:SF3">
    <property type="entry name" value="RESPONSE REGULATORY DOMAIN-CONTAINING PROTEIN"/>
    <property type="match status" value="1"/>
</dbReference>
<organism evidence="4 5">
    <name type="scientific">Caballeronia arvi</name>
    <dbReference type="NCBI Taxonomy" id="1777135"/>
    <lineage>
        <taxon>Bacteria</taxon>
        <taxon>Pseudomonadati</taxon>
        <taxon>Pseudomonadota</taxon>
        <taxon>Betaproteobacteria</taxon>
        <taxon>Burkholderiales</taxon>
        <taxon>Burkholderiaceae</taxon>
        <taxon>Caballeronia</taxon>
    </lineage>
</organism>
<keyword evidence="1 2" id="KW-0597">Phosphoprotein</keyword>
<feature type="modified residue" description="4-aspartylphosphate" evidence="2">
    <location>
        <position position="52"/>
    </location>
</feature>
<evidence type="ECO:0000313" key="4">
    <source>
        <dbReference type="EMBL" id="SAL71688.1"/>
    </source>
</evidence>
<dbReference type="Gene3D" id="3.40.50.2300">
    <property type="match status" value="1"/>
</dbReference>
<dbReference type="SUPFAM" id="SSF52172">
    <property type="entry name" value="CheY-like"/>
    <property type="match status" value="1"/>
</dbReference>
<accession>A0A158JSD0</accession>
<dbReference type="InterPro" id="IPR001789">
    <property type="entry name" value="Sig_transdc_resp-reg_receiver"/>
</dbReference>
<dbReference type="InterPro" id="IPR050595">
    <property type="entry name" value="Bact_response_regulator"/>
</dbReference>
<feature type="domain" description="Response regulatory" evidence="3">
    <location>
        <begin position="3"/>
        <end position="115"/>
    </location>
</feature>
<dbReference type="EMBL" id="FCOM02000019">
    <property type="protein sequence ID" value="SAL71688.1"/>
    <property type="molecule type" value="Genomic_DNA"/>
</dbReference>
<keyword evidence="5" id="KW-1185">Reference proteome</keyword>
<reference evidence="4" key="1">
    <citation type="submission" date="2016-01" db="EMBL/GenBank/DDBJ databases">
        <authorList>
            <person name="Peeters C."/>
        </authorList>
    </citation>
    <scope>NUCLEOTIDE SEQUENCE [LARGE SCALE GENOMIC DNA]</scope>
    <source>
        <strain evidence="4">LMG 29317</strain>
    </source>
</reference>
<dbReference type="InterPro" id="IPR011006">
    <property type="entry name" value="CheY-like_superfamily"/>
</dbReference>
<proteinExistence type="predicted"/>
<dbReference type="PANTHER" id="PTHR44591">
    <property type="entry name" value="STRESS RESPONSE REGULATOR PROTEIN 1"/>
    <property type="match status" value="1"/>
</dbReference>